<name>A0A5K7Z446_9BACT</name>
<dbReference type="AlphaFoldDB" id="A0A5K7Z446"/>
<evidence type="ECO:0000313" key="1">
    <source>
        <dbReference type="EMBL" id="BBO74351.1"/>
    </source>
</evidence>
<dbReference type="OrthoDB" id="7062821at2"/>
<gene>
    <name evidence="1" type="ORF">DSCW_17680</name>
</gene>
<keyword evidence="2" id="KW-1185">Reference proteome</keyword>
<dbReference type="Proteomes" id="UP000427769">
    <property type="component" value="Chromosome"/>
</dbReference>
<protein>
    <submittedName>
        <fullName evidence="1">Uncharacterized protein</fullName>
    </submittedName>
</protein>
<accession>A0A5K7Z446</accession>
<organism evidence="1 2">
    <name type="scientific">Desulfosarcina widdelii</name>
    <dbReference type="NCBI Taxonomy" id="947919"/>
    <lineage>
        <taxon>Bacteria</taxon>
        <taxon>Pseudomonadati</taxon>
        <taxon>Thermodesulfobacteriota</taxon>
        <taxon>Desulfobacteria</taxon>
        <taxon>Desulfobacterales</taxon>
        <taxon>Desulfosarcinaceae</taxon>
        <taxon>Desulfosarcina</taxon>
    </lineage>
</organism>
<evidence type="ECO:0000313" key="2">
    <source>
        <dbReference type="Proteomes" id="UP000427769"/>
    </source>
</evidence>
<reference evidence="1 2" key="1">
    <citation type="submission" date="2019-11" db="EMBL/GenBank/DDBJ databases">
        <title>Comparative genomics of hydrocarbon-degrading Desulfosarcina strains.</title>
        <authorList>
            <person name="Watanabe M."/>
            <person name="Kojima H."/>
            <person name="Fukui M."/>
        </authorList>
    </citation>
    <scope>NUCLEOTIDE SEQUENCE [LARGE SCALE GENOMIC DNA]</scope>
    <source>
        <strain evidence="1 2">PP31</strain>
    </source>
</reference>
<proteinExistence type="predicted"/>
<dbReference type="KEGG" id="dwd:DSCW_17680"/>
<sequence length="196" mass="22446">MKLSPLNEIIKADVEEVTKAILKDAVDPWMFFNSKGVQIKKVYGGSISISGVEYSGSAVLIFWNGFIDAYIKKRSRDLIETTRLKAIERNILVQGALESCRLHLHGMISQIFNRMAIIDQRLRGKGYPNSVEIKDVHKRIMQNCLVVDTLINSEIESSKNIKRKTSKWLNAFELKPNFFGMGINLNWLISKVFRKK</sequence>
<dbReference type="RefSeq" id="WP_155303392.1">
    <property type="nucleotide sequence ID" value="NZ_AP021875.1"/>
</dbReference>
<dbReference type="EMBL" id="AP021875">
    <property type="protein sequence ID" value="BBO74351.1"/>
    <property type="molecule type" value="Genomic_DNA"/>
</dbReference>